<comment type="caution">
    <text evidence="3">The sequence shown here is derived from an EMBL/GenBank/DDBJ whole genome shotgun (WGS) entry which is preliminary data.</text>
</comment>
<organism evidence="3 4">
    <name type="scientific">Coccomyxa viridis</name>
    <dbReference type="NCBI Taxonomy" id="1274662"/>
    <lineage>
        <taxon>Eukaryota</taxon>
        <taxon>Viridiplantae</taxon>
        <taxon>Chlorophyta</taxon>
        <taxon>core chlorophytes</taxon>
        <taxon>Trebouxiophyceae</taxon>
        <taxon>Trebouxiophyceae incertae sedis</taxon>
        <taxon>Coccomyxaceae</taxon>
        <taxon>Coccomyxa</taxon>
    </lineage>
</organism>
<feature type="signal peptide" evidence="1">
    <location>
        <begin position="1"/>
        <end position="21"/>
    </location>
</feature>
<gene>
    <name evidence="3" type="ORF">CVIRNUC_009947</name>
</gene>
<dbReference type="Proteomes" id="UP001314263">
    <property type="component" value="Unassembled WGS sequence"/>
</dbReference>
<dbReference type="Pfam" id="PF07452">
    <property type="entry name" value="CHRD"/>
    <property type="match status" value="1"/>
</dbReference>
<evidence type="ECO:0000313" key="3">
    <source>
        <dbReference type="EMBL" id="CAK0786733.1"/>
    </source>
</evidence>
<dbReference type="SMART" id="SM00754">
    <property type="entry name" value="CHRD"/>
    <property type="match status" value="1"/>
</dbReference>
<proteinExistence type="predicted"/>
<sequence length="215" mass="22854">MAAMYATLFICCLATAPLAMAGQQSATAAGTARRLLGSPSMSMMGMSTSPMMGSPMMMSPMMMSPAMSPMSKPMVYNLTVTPSMEVPATMNSMSMGMCMLTFMMDSIKYSLNVTMLQAPTAAHIHMGAPGKNGPVVAFLYKPSMMPSNSTIVNGPLSMGTLMSSDFVGPAKGMSVMDFYNKYITTSMAYVNVHTVQYPDGIIRSNISPANMIKSA</sequence>
<reference evidence="3 4" key="1">
    <citation type="submission" date="2023-10" db="EMBL/GenBank/DDBJ databases">
        <authorList>
            <person name="Maclean D."/>
            <person name="Macfadyen A."/>
        </authorList>
    </citation>
    <scope>NUCLEOTIDE SEQUENCE [LARGE SCALE GENOMIC DNA]</scope>
</reference>
<feature type="domain" description="CHRD" evidence="2">
    <location>
        <begin position="74"/>
        <end position="208"/>
    </location>
</feature>
<feature type="chain" id="PRO_5043852723" description="CHRD domain-containing protein" evidence="1">
    <location>
        <begin position="22"/>
        <end position="215"/>
    </location>
</feature>
<protein>
    <recommendedName>
        <fullName evidence="2">CHRD domain-containing protein</fullName>
    </recommendedName>
</protein>
<evidence type="ECO:0000256" key="1">
    <source>
        <dbReference type="SAM" id="SignalP"/>
    </source>
</evidence>
<keyword evidence="4" id="KW-1185">Reference proteome</keyword>
<name>A0AAV1ILC2_9CHLO</name>
<accession>A0AAV1ILC2</accession>
<keyword evidence="1" id="KW-0732">Signal</keyword>
<evidence type="ECO:0000259" key="2">
    <source>
        <dbReference type="SMART" id="SM00754"/>
    </source>
</evidence>
<dbReference type="EMBL" id="CAUYUE010000015">
    <property type="protein sequence ID" value="CAK0786733.1"/>
    <property type="molecule type" value="Genomic_DNA"/>
</dbReference>
<dbReference type="InterPro" id="IPR010895">
    <property type="entry name" value="CHRD"/>
</dbReference>
<dbReference type="AlphaFoldDB" id="A0AAV1ILC2"/>
<evidence type="ECO:0000313" key="4">
    <source>
        <dbReference type="Proteomes" id="UP001314263"/>
    </source>
</evidence>